<evidence type="ECO:0000259" key="1">
    <source>
        <dbReference type="Pfam" id="PF14615"/>
    </source>
</evidence>
<comment type="caution">
    <text evidence="2">The sequence shown here is derived from an EMBL/GenBank/DDBJ whole genome shotgun (WGS) entry which is preliminary data.</text>
</comment>
<accession>A0A9P7NHE6</accession>
<dbReference type="Proteomes" id="UP000748025">
    <property type="component" value="Unassembled WGS sequence"/>
</dbReference>
<evidence type="ECO:0000313" key="2">
    <source>
        <dbReference type="EMBL" id="KAG6018422.1"/>
    </source>
</evidence>
<dbReference type="OrthoDB" id="69550at2759"/>
<organism evidence="2 3">
    <name type="scientific">Claviceps pusilla</name>
    <dbReference type="NCBI Taxonomy" id="123648"/>
    <lineage>
        <taxon>Eukaryota</taxon>
        <taxon>Fungi</taxon>
        <taxon>Dikarya</taxon>
        <taxon>Ascomycota</taxon>
        <taxon>Pezizomycotina</taxon>
        <taxon>Sordariomycetes</taxon>
        <taxon>Hypocreomycetidae</taxon>
        <taxon>Hypocreales</taxon>
        <taxon>Clavicipitaceae</taxon>
        <taxon>Claviceps</taxon>
    </lineage>
</organism>
<feature type="domain" description="Ribosome-assembly protein 3 C-terminal" evidence="1">
    <location>
        <begin position="32"/>
        <end position="73"/>
    </location>
</feature>
<gene>
    <name evidence="2" type="ORF">E4U43_001251</name>
</gene>
<feature type="non-terminal residue" evidence="2">
    <location>
        <position position="1"/>
    </location>
</feature>
<keyword evidence="3" id="KW-1185">Reference proteome</keyword>
<dbReference type="InterPro" id="IPR028217">
    <property type="entry name" value="Rsa3_C"/>
</dbReference>
<dbReference type="EMBL" id="SRPW01000014">
    <property type="protein sequence ID" value="KAG6018422.1"/>
    <property type="molecule type" value="Genomic_DNA"/>
</dbReference>
<reference evidence="2" key="1">
    <citation type="journal article" date="2020" name="bioRxiv">
        <title>Whole genome comparisons of ergot fungi reveals the divergence and evolution of species within the genus Claviceps are the result of varying mechanisms driving genome evolution and host range expansion.</title>
        <authorList>
            <person name="Wyka S.A."/>
            <person name="Mondo S.J."/>
            <person name="Liu M."/>
            <person name="Dettman J."/>
            <person name="Nalam V."/>
            <person name="Broders K.D."/>
        </authorList>
    </citation>
    <scope>NUCLEOTIDE SEQUENCE</scope>
    <source>
        <strain evidence="2">CCC 602</strain>
    </source>
</reference>
<dbReference type="Pfam" id="PF14615">
    <property type="entry name" value="Rsa3"/>
    <property type="match status" value="1"/>
</dbReference>
<sequence length="92" mass="9840">SLGKRLSLYALTATKITKMSHPGYPATSGGDFTAYYLQQLTQELSNDVDEVRVSEDFKSDSVSFLVHALRQGSLQLSPSVEVVVAGDASTAS</sequence>
<proteinExistence type="predicted"/>
<name>A0A9P7NHE6_9HYPO</name>
<evidence type="ECO:0000313" key="3">
    <source>
        <dbReference type="Proteomes" id="UP000748025"/>
    </source>
</evidence>
<dbReference type="AlphaFoldDB" id="A0A9P7NHE6"/>
<protein>
    <recommendedName>
        <fullName evidence="1">Ribosome-assembly protein 3 C-terminal domain-containing protein</fullName>
    </recommendedName>
</protein>